<gene>
    <name evidence="2" type="ORF">HK099_000072</name>
</gene>
<evidence type="ECO:0000256" key="1">
    <source>
        <dbReference type="SAM" id="MobiDB-lite"/>
    </source>
</evidence>
<organism evidence="2 3">
    <name type="scientific">Clydaea vesicula</name>
    <dbReference type="NCBI Taxonomy" id="447962"/>
    <lineage>
        <taxon>Eukaryota</taxon>
        <taxon>Fungi</taxon>
        <taxon>Fungi incertae sedis</taxon>
        <taxon>Chytridiomycota</taxon>
        <taxon>Chytridiomycota incertae sedis</taxon>
        <taxon>Chytridiomycetes</taxon>
        <taxon>Lobulomycetales</taxon>
        <taxon>Lobulomycetaceae</taxon>
        <taxon>Clydaea</taxon>
    </lineage>
</organism>
<keyword evidence="3" id="KW-1185">Reference proteome</keyword>
<proteinExistence type="predicted"/>
<accession>A0AAD5UBS4</accession>
<feature type="region of interest" description="Disordered" evidence="1">
    <location>
        <begin position="69"/>
        <end position="110"/>
    </location>
</feature>
<protein>
    <submittedName>
        <fullName evidence="2">Uncharacterized protein</fullName>
    </submittedName>
</protein>
<dbReference type="Proteomes" id="UP001211065">
    <property type="component" value="Unassembled WGS sequence"/>
</dbReference>
<evidence type="ECO:0000313" key="3">
    <source>
        <dbReference type="Proteomes" id="UP001211065"/>
    </source>
</evidence>
<evidence type="ECO:0000313" key="2">
    <source>
        <dbReference type="EMBL" id="KAJ3227818.1"/>
    </source>
</evidence>
<feature type="region of interest" description="Disordered" evidence="1">
    <location>
        <begin position="1"/>
        <end position="39"/>
    </location>
</feature>
<comment type="caution">
    <text evidence="2">The sequence shown here is derived from an EMBL/GenBank/DDBJ whole genome shotgun (WGS) entry which is preliminary data.</text>
</comment>
<feature type="compositionally biased region" description="Low complexity" evidence="1">
    <location>
        <begin position="80"/>
        <end position="92"/>
    </location>
</feature>
<reference evidence="2" key="1">
    <citation type="submission" date="2020-05" db="EMBL/GenBank/DDBJ databases">
        <title>Phylogenomic resolution of chytrid fungi.</title>
        <authorList>
            <person name="Stajich J.E."/>
            <person name="Amses K."/>
            <person name="Simmons R."/>
            <person name="Seto K."/>
            <person name="Myers J."/>
            <person name="Bonds A."/>
            <person name="Quandt C.A."/>
            <person name="Barry K."/>
            <person name="Liu P."/>
            <person name="Grigoriev I."/>
            <person name="Longcore J.E."/>
            <person name="James T.Y."/>
        </authorList>
    </citation>
    <scope>NUCLEOTIDE SEQUENCE</scope>
    <source>
        <strain evidence="2">JEL0476</strain>
    </source>
</reference>
<sequence>MGDSNLSAKDYNGPSSTTPENILQNKRKKRQSFLNASQAWRDESSEISKKLDLTAVNSNTSLLLNQNFESSSEDEDFHQNSNSSQNTLSSDSEVGSCEVDERNSYSKKISNAPEKLRNVIQDDEKDVDLNSDDESISFTNEFYEIFSAAPNLHEYNNHFNSLNNLISPEINNLIEEKVNKVNLFERTIKKYEPGLKEIKKDYLCIKKEDDIIKKKIKAENEKMDLLKQKLFFISNQLSVTFSEIHDLEVNSKKFNKEEGDLQRKNVNCRDGEALVKNEEFISSKTKRKSESEELIRSSSYSQATSDNVDSVAIESSKRRRSYRLLSCRPATNNDPVENSVENQSLGINHRLSFDRVSSFLKDIVKNL</sequence>
<feature type="compositionally biased region" description="Polar residues" evidence="1">
    <location>
        <begin position="1"/>
        <end position="24"/>
    </location>
</feature>
<dbReference type="EMBL" id="JADGJW010000010">
    <property type="protein sequence ID" value="KAJ3227818.1"/>
    <property type="molecule type" value="Genomic_DNA"/>
</dbReference>
<name>A0AAD5UBS4_9FUNG</name>
<dbReference type="AlphaFoldDB" id="A0AAD5UBS4"/>